<feature type="chain" id="PRO_5047105847" description="TrbC/VIRB2 family protein" evidence="2">
    <location>
        <begin position="38"/>
        <end position="140"/>
    </location>
</feature>
<feature type="transmembrane region" description="Helical" evidence="1">
    <location>
        <begin position="61"/>
        <end position="82"/>
    </location>
</feature>
<evidence type="ECO:0000256" key="2">
    <source>
        <dbReference type="SAM" id="SignalP"/>
    </source>
</evidence>
<keyword evidence="2" id="KW-0732">Signal</keyword>
<sequence length="140" mass="13801">MKSISSVIVTTRRRSLKAGTAMLAAGAALLVSGQAFAQAANGIGGQVGTMAQEATTAGGNIGSMAMYLAALLCLIAGAWSLWQSRQPQNREGGKVAMGLAGIVLCGLFATGGVWIGKAAQTASGGAATITGTNAPVTFGN</sequence>
<keyword evidence="1" id="KW-0812">Transmembrane</keyword>
<keyword evidence="1" id="KW-1133">Transmembrane helix</keyword>
<accession>A0ABV6IX39</accession>
<dbReference type="InterPro" id="IPR006311">
    <property type="entry name" value="TAT_signal"/>
</dbReference>
<keyword evidence="1" id="KW-0472">Membrane</keyword>
<comment type="caution">
    <text evidence="3">The sequence shown here is derived from an EMBL/GenBank/DDBJ whole genome shotgun (WGS) entry which is preliminary data.</text>
</comment>
<proteinExistence type="predicted"/>
<evidence type="ECO:0000313" key="3">
    <source>
        <dbReference type="EMBL" id="MFC0387265.1"/>
    </source>
</evidence>
<evidence type="ECO:0000256" key="1">
    <source>
        <dbReference type="SAM" id="Phobius"/>
    </source>
</evidence>
<dbReference type="RefSeq" id="WP_377052543.1">
    <property type="nucleotide sequence ID" value="NZ_JBHLVZ010000059.1"/>
</dbReference>
<gene>
    <name evidence="3" type="ORF">ACFFIC_17190</name>
</gene>
<reference evidence="3 4" key="1">
    <citation type="submission" date="2024-09" db="EMBL/GenBank/DDBJ databases">
        <authorList>
            <person name="Sun Q."/>
            <person name="Mori K."/>
        </authorList>
    </citation>
    <scope>NUCLEOTIDE SEQUENCE [LARGE SCALE GENOMIC DNA]</scope>
    <source>
        <strain evidence="3 4">CCM 7468</strain>
    </source>
</reference>
<dbReference type="PROSITE" id="PS51318">
    <property type="entry name" value="TAT"/>
    <property type="match status" value="1"/>
</dbReference>
<dbReference type="Proteomes" id="UP001589789">
    <property type="component" value="Unassembled WGS sequence"/>
</dbReference>
<feature type="signal peptide" evidence="2">
    <location>
        <begin position="1"/>
        <end position="37"/>
    </location>
</feature>
<dbReference type="EMBL" id="JBHLVZ010000059">
    <property type="protein sequence ID" value="MFC0387265.1"/>
    <property type="molecule type" value="Genomic_DNA"/>
</dbReference>
<evidence type="ECO:0008006" key="5">
    <source>
        <dbReference type="Google" id="ProtNLM"/>
    </source>
</evidence>
<organism evidence="3 4">
    <name type="scientific">Muricoccus vinaceus</name>
    <dbReference type="NCBI Taxonomy" id="424704"/>
    <lineage>
        <taxon>Bacteria</taxon>
        <taxon>Pseudomonadati</taxon>
        <taxon>Pseudomonadota</taxon>
        <taxon>Alphaproteobacteria</taxon>
        <taxon>Acetobacterales</taxon>
        <taxon>Roseomonadaceae</taxon>
        <taxon>Muricoccus</taxon>
    </lineage>
</organism>
<protein>
    <recommendedName>
        <fullName evidence="5">TrbC/VIRB2 family protein</fullName>
    </recommendedName>
</protein>
<name>A0ABV6IX39_9PROT</name>
<feature type="transmembrane region" description="Helical" evidence="1">
    <location>
        <begin position="94"/>
        <end position="115"/>
    </location>
</feature>
<keyword evidence="4" id="KW-1185">Reference proteome</keyword>
<evidence type="ECO:0000313" key="4">
    <source>
        <dbReference type="Proteomes" id="UP001589789"/>
    </source>
</evidence>